<feature type="domain" description="PNPLA" evidence="5">
    <location>
        <begin position="28"/>
        <end position="235"/>
    </location>
</feature>
<dbReference type="GO" id="GO:0046486">
    <property type="term" value="P:glycerolipid metabolic process"/>
    <property type="evidence" value="ECO:0007669"/>
    <property type="project" value="UniProtKB-ARBA"/>
</dbReference>
<dbReference type="Gene3D" id="3.40.1090.10">
    <property type="entry name" value="Cytosolic phospholipase A2 catalytic domain"/>
    <property type="match status" value="1"/>
</dbReference>
<dbReference type="EMBL" id="KZ821303">
    <property type="protein sequence ID" value="PYH40085.1"/>
    <property type="molecule type" value="Genomic_DNA"/>
</dbReference>
<sequence length="507" mass="57026">MISHCVLCQTPGHSLVRIMPPTASVRALTIDGGGVRGIIPLRFLAKMQDILGSACPVQDLFDVAFGTSAGGLVVLKVFYQRRPVSECEEKLNNLMVQFFANHPPPRTIWSKLIRSIRCWWLDGWYDADFWNELLREEFGSDNCLFDAQPVSGIKLAVTTVAERPMLLTNYRRVTENSLESGHYHVYEAPDRKSEPRLWQWATSAAPIFFPPISIPGVGICEDGGLKHNNPALICRAETQLMWTTSPVPGTLVSLGTGKTAGQLRRSRPRGFAFRLYDSFLASMDAEQAWDDLLGQLDQLDRRNYYRLNVTFPNREPLLNAVTQVEWMQRLADDSAKVHVPNVLSSLLIACLFFELSSPPQLVDGRYHCHGVIRCRLRGKQWIETFGRLHPEASAYLLGKSQLDASPFNDAICTSCARYCVPIRFILNSLDSTIVLSLDLGENQVRHFGGSPLSLRHIVQRLGLDLIGCSRLAKFPARSECRACDLRIHRKAAPGSQRSSYKKRVRFI</sequence>
<evidence type="ECO:0000256" key="1">
    <source>
        <dbReference type="ARBA" id="ARBA00022801"/>
    </source>
</evidence>
<evidence type="ECO:0000313" key="6">
    <source>
        <dbReference type="EMBL" id="PYH40085.1"/>
    </source>
</evidence>
<evidence type="ECO:0000259" key="5">
    <source>
        <dbReference type="PROSITE" id="PS51635"/>
    </source>
</evidence>
<keyword evidence="3 4" id="KW-0443">Lipid metabolism</keyword>
<feature type="short sequence motif" description="GXGXXG" evidence="4">
    <location>
        <begin position="32"/>
        <end position="37"/>
    </location>
</feature>
<dbReference type="Pfam" id="PF01734">
    <property type="entry name" value="Patatin"/>
    <property type="match status" value="1"/>
</dbReference>
<evidence type="ECO:0000313" key="7">
    <source>
        <dbReference type="Proteomes" id="UP000248349"/>
    </source>
</evidence>
<dbReference type="SUPFAM" id="SSF52151">
    <property type="entry name" value="FabD/lysophospholipase-like"/>
    <property type="match status" value="1"/>
</dbReference>
<evidence type="ECO:0000256" key="4">
    <source>
        <dbReference type="PROSITE-ProRule" id="PRU01161"/>
    </source>
</evidence>
<reference evidence="6 7" key="1">
    <citation type="submission" date="2016-12" db="EMBL/GenBank/DDBJ databases">
        <title>The genomes of Aspergillus section Nigri reveals drivers in fungal speciation.</title>
        <authorList>
            <consortium name="DOE Joint Genome Institute"/>
            <person name="Vesth T.C."/>
            <person name="Nybo J."/>
            <person name="Theobald S."/>
            <person name="Brandl J."/>
            <person name="Frisvad J.C."/>
            <person name="Nielsen K.F."/>
            <person name="Lyhne E.K."/>
            <person name="Kogle M.E."/>
            <person name="Kuo A."/>
            <person name="Riley R."/>
            <person name="Clum A."/>
            <person name="Nolan M."/>
            <person name="Lipzen A."/>
            <person name="Salamov A."/>
            <person name="Henrissat B."/>
            <person name="Wiebenga A."/>
            <person name="De Vries R.P."/>
            <person name="Grigoriev I.V."/>
            <person name="Mortensen U.H."/>
            <person name="Andersen M.R."/>
            <person name="Baker S.E."/>
        </authorList>
    </citation>
    <scope>NUCLEOTIDE SEQUENCE [LARGE SCALE GENOMIC DNA]</scope>
    <source>
        <strain evidence="6 7">JOP 1030-1</strain>
    </source>
</reference>
<feature type="active site" description="Nucleophile" evidence="4">
    <location>
        <position position="68"/>
    </location>
</feature>
<gene>
    <name evidence="6" type="ORF">BP01DRAFT_234482</name>
</gene>
<dbReference type="RefSeq" id="XP_025426067.1">
    <property type="nucleotide sequence ID" value="XM_025571226.1"/>
</dbReference>
<keyword evidence="7" id="KW-1185">Reference proteome</keyword>
<dbReference type="GO" id="GO:0019369">
    <property type="term" value="P:arachidonate metabolic process"/>
    <property type="evidence" value="ECO:0007669"/>
    <property type="project" value="TreeGrafter"/>
</dbReference>
<keyword evidence="2 4" id="KW-0442">Lipid degradation</keyword>
<evidence type="ECO:0000256" key="2">
    <source>
        <dbReference type="ARBA" id="ARBA00022963"/>
    </source>
</evidence>
<feature type="short sequence motif" description="DGA/G" evidence="4">
    <location>
        <begin position="222"/>
        <end position="224"/>
    </location>
</feature>
<dbReference type="InterPro" id="IPR016035">
    <property type="entry name" value="Acyl_Trfase/lysoPLipase"/>
</dbReference>
<evidence type="ECO:0000256" key="3">
    <source>
        <dbReference type="ARBA" id="ARBA00023098"/>
    </source>
</evidence>
<dbReference type="STRING" id="1450539.A0A318YYP8"/>
<keyword evidence="1 4" id="KW-0378">Hydrolase</keyword>
<dbReference type="PROSITE" id="PS51635">
    <property type="entry name" value="PNPLA"/>
    <property type="match status" value="1"/>
</dbReference>
<proteinExistence type="predicted"/>
<dbReference type="GO" id="GO:0047499">
    <property type="term" value="F:calcium-independent phospholipase A2 activity"/>
    <property type="evidence" value="ECO:0007669"/>
    <property type="project" value="TreeGrafter"/>
</dbReference>
<dbReference type="GO" id="GO:0016042">
    <property type="term" value="P:lipid catabolic process"/>
    <property type="evidence" value="ECO:0007669"/>
    <property type="project" value="UniProtKB-UniRule"/>
</dbReference>
<feature type="short sequence motif" description="GXSXG" evidence="4">
    <location>
        <begin position="66"/>
        <end position="70"/>
    </location>
</feature>
<accession>A0A318YYP8</accession>
<dbReference type="AlphaFoldDB" id="A0A318YYP8"/>
<dbReference type="PANTHER" id="PTHR24185:SF1">
    <property type="entry name" value="CALCIUM-INDEPENDENT PHOSPHOLIPASE A2-GAMMA"/>
    <property type="match status" value="1"/>
</dbReference>
<feature type="active site" description="Proton acceptor" evidence="4">
    <location>
        <position position="222"/>
    </location>
</feature>
<organism evidence="6 7">
    <name type="scientific">Aspergillus saccharolyticus JOP 1030-1</name>
    <dbReference type="NCBI Taxonomy" id="1450539"/>
    <lineage>
        <taxon>Eukaryota</taxon>
        <taxon>Fungi</taxon>
        <taxon>Dikarya</taxon>
        <taxon>Ascomycota</taxon>
        <taxon>Pezizomycotina</taxon>
        <taxon>Eurotiomycetes</taxon>
        <taxon>Eurotiomycetidae</taxon>
        <taxon>Eurotiales</taxon>
        <taxon>Aspergillaceae</taxon>
        <taxon>Aspergillus</taxon>
        <taxon>Aspergillus subgen. Circumdati</taxon>
    </lineage>
</organism>
<dbReference type="OrthoDB" id="194358at2759"/>
<dbReference type="InterPro" id="IPR002641">
    <property type="entry name" value="PNPLA_dom"/>
</dbReference>
<name>A0A318YYP8_9EURO</name>
<dbReference type="Proteomes" id="UP000248349">
    <property type="component" value="Unassembled WGS sequence"/>
</dbReference>
<dbReference type="GO" id="GO:0016020">
    <property type="term" value="C:membrane"/>
    <property type="evidence" value="ECO:0007669"/>
    <property type="project" value="TreeGrafter"/>
</dbReference>
<dbReference type="CDD" id="cd07199">
    <property type="entry name" value="Pat17_PNPLA8_PNPLA9_like"/>
    <property type="match status" value="1"/>
</dbReference>
<dbReference type="GeneID" id="37072454"/>
<protein>
    <submittedName>
        <fullName evidence="6">FabD/lysophospholipase-like protein</fullName>
    </submittedName>
</protein>
<dbReference type="PANTHER" id="PTHR24185">
    <property type="entry name" value="CALCIUM-INDEPENDENT PHOSPHOLIPASE A2-GAMMA"/>
    <property type="match status" value="1"/>
</dbReference>